<protein>
    <submittedName>
        <fullName evidence="1">Uncharacterized protein</fullName>
    </submittedName>
</protein>
<dbReference type="PANTHER" id="PTHR37535">
    <property type="entry name" value="FLUG DOMAIN PROTEIN"/>
    <property type="match status" value="1"/>
</dbReference>
<dbReference type="EMBL" id="JAULSR010000001">
    <property type="protein sequence ID" value="KAK0636608.1"/>
    <property type="molecule type" value="Genomic_DNA"/>
</dbReference>
<accession>A0AA40CGF2</accession>
<dbReference type="InterPro" id="IPR021842">
    <property type="entry name" value="DUF3435"/>
</dbReference>
<dbReference type="PANTHER" id="PTHR37535:SF3">
    <property type="entry name" value="FLUG DOMAIN-CONTAINING PROTEIN"/>
    <property type="match status" value="1"/>
</dbReference>
<dbReference type="Pfam" id="PF11917">
    <property type="entry name" value="DUF3435"/>
    <property type="match status" value="1"/>
</dbReference>
<proteinExistence type="predicted"/>
<comment type="caution">
    <text evidence="1">The sequence shown here is derived from an EMBL/GenBank/DDBJ whole genome shotgun (WGS) entry which is preliminary data.</text>
</comment>
<gene>
    <name evidence="1" type="ORF">B0T17DRAFT_85569</name>
</gene>
<organism evidence="1 2">
    <name type="scientific">Bombardia bombarda</name>
    <dbReference type="NCBI Taxonomy" id="252184"/>
    <lineage>
        <taxon>Eukaryota</taxon>
        <taxon>Fungi</taxon>
        <taxon>Dikarya</taxon>
        <taxon>Ascomycota</taxon>
        <taxon>Pezizomycotina</taxon>
        <taxon>Sordariomycetes</taxon>
        <taxon>Sordariomycetidae</taxon>
        <taxon>Sordariales</taxon>
        <taxon>Lasiosphaeriaceae</taxon>
        <taxon>Bombardia</taxon>
    </lineage>
</organism>
<evidence type="ECO:0000313" key="1">
    <source>
        <dbReference type="EMBL" id="KAK0636608.1"/>
    </source>
</evidence>
<reference evidence="1" key="1">
    <citation type="submission" date="2023-06" db="EMBL/GenBank/DDBJ databases">
        <title>Genome-scale phylogeny and comparative genomics of the fungal order Sordariales.</title>
        <authorList>
            <consortium name="Lawrence Berkeley National Laboratory"/>
            <person name="Hensen N."/>
            <person name="Bonometti L."/>
            <person name="Westerberg I."/>
            <person name="Brannstrom I.O."/>
            <person name="Guillou S."/>
            <person name="Cros-Aarteil S."/>
            <person name="Calhoun S."/>
            <person name="Haridas S."/>
            <person name="Kuo A."/>
            <person name="Mondo S."/>
            <person name="Pangilinan J."/>
            <person name="Riley R."/>
            <person name="LaButti K."/>
            <person name="Andreopoulos B."/>
            <person name="Lipzen A."/>
            <person name="Chen C."/>
            <person name="Yanf M."/>
            <person name="Daum C."/>
            <person name="Ng V."/>
            <person name="Clum A."/>
            <person name="Steindorff A."/>
            <person name="Ohm R."/>
            <person name="Martin F."/>
            <person name="Silar P."/>
            <person name="Natvig D."/>
            <person name="Lalanne C."/>
            <person name="Gautier V."/>
            <person name="Ament-velasquez S.L."/>
            <person name="Kruys A."/>
            <person name="Hutchinson M.I."/>
            <person name="Powell A.J."/>
            <person name="Barry K."/>
            <person name="Miller A.N."/>
            <person name="Grigoriev I.V."/>
            <person name="Debuchy R."/>
            <person name="Gladieux P."/>
            <person name="Thoren M.H."/>
            <person name="Johannesson H."/>
        </authorList>
    </citation>
    <scope>NUCLEOTIDE SEQUENCE</scope>
    <source>
        <strain evidence="1">SMH3391-2</strain>
    </source>
</reference>
<keyword evidence="2" id="KW-1185">Reference proteome</keyword>
<name>A0AA40CGF2_9PEZI</name>
<dbReference type="AlphaFoldDB" id="A0AA40CGF2"/>
<sequence>MEHEPISPKLISQVRLFIDEKLPEIIKMRISKRPRRYATKNHFLHLGMQMWSNDWYLYESPKTRVSDWADITFGVFRNEHGNVEFAVKVMRDAKGMTQTPDKRPEHSVYEGLVPLPLFCQPILFILVILVAKRAFRDYETIEELLDLIPPDGEMYPLQWRESVVDMPFFESISAKAPSGKIENASAFSKRFQGLGFRSGYPRPPTVHDFRAIGLYLVDKLYSAAGRMKYAGQKDSTTFINHYMPNITADGQGSYFGTEARSLVIDLFMSLTLPRNPKLAQSLPAEKRHEFENTQEYIDLEEQITTLSGKKYVDSAKLRKGLYDQRRKLSDKELRKGQKLQPNKLAPGGVEIAALEGHHRTIFGRTRFLMPERDRLASSLLEVTPLRSPVGLAALRDLVALYLKETEIEVRPSLEPEKCSCSTIAGEQKPTRPGPGSTKTACSWKHIYDCYKTDRIAEHGFAELCFHCHNWIFDELEWEHHCQAHLDS</sequence>
<evidence type="ECO:0000313" key="2">
    <source>
        <dbReference type="Proteomes" id="UP001174934"/>
    </source>
</evidence>
<dbReference type="Proteomes" id="UP001174934">
    <property type="component" value="Unassembled WGS sequence"/>
</dbReference>